<dbReference type="PANTHER" id="PTHR16038">
    <property type="entry name" value="NOP SEVEN ASSOCIATED PROTEIN 1"/>
    <property type="match status" value="1"/>
</dbReference>
<gene>
    <name evidence="2" type="primary">LOC108733528</name>
</gene>
<dbReference type="InterPro" id="IPR015943">
    <property type="entry name" value="WD40/YVTN_repeat-like_dom_sf"/>
</dbReference>
<dbReference type="AlphaFoldDB" id="A0A1W4WIC4"/>
<dbReference type="SUPFAM" id="SSF50978">
    <property type="entry name" value="WD40 repeat-like"/>
    <property type="match status" value="1"/>
</dbReference>
<sequence>MNIQDQYFIVVGTVRGVLGSTNCKKGQAIKYELNTDDNVSEITALHWGRTENEIIIGYKEGTLKLYNCQLNKYTKTVDILKGKGAVVGVAPLGRDIIVGRYNGIINIWSKTDNHSIPLNLQEGSTLECMTLNESRINVVGTGGNKNDFKLWDIETKQCIFKAKSLAHDNLNLPIPTSIRSICYFPTNEKLSACATKEGYVLLYDERAQRRPVLKFIEPKASYTVIANTFKDRQCLVGTTKGYLQLIDLKLPTRCLKTFKSFTGSVTDIAYDPGKSIVATTSLDRFLRIHDLETKELLHKEYLKQSLTKLILRPKIKEEADENINTLIVNENNEENVTENVEDVDEEYEDIFRNMETITENVKRKNTEKIKKKKLKTS</sequence>
<evidence type="ECO:0000313" key="2">
    <source>
        <dbReference type="RefSeq" id="XP_018320207.1"/>
    </source>
</evidence>
<reference evidence="2" key="1">
    <citation type="submission" date="2025-08" db="UniProtKB">
        <authorList>
            <consortium name="RefSeq"/>
        </authorList>
    </citation>
    <scope>IDENTIFICATION</scope>
    <source>
        <tissue evidence="2">Entire body</tissue>
    </source>
</reference>
<dbReference type="InParanoid" id="A0A1W4WIC4"/>
<dbReference type="GO" id="GO:0005730">
    <property type="term" value="C:nucleolus"/>
    <property type="evidence" value="ECO:0007669"/>
    <property type="project" value="InterPro"/>
</dbReference>
<keyword evidence="1" id="KW-1185">Reference proteome</keyword>
<dbReference type="Proteomes" id="UP000192223">
    <property type="component" value="Unplaced"/>
</dbReference>
<dbReference type="PANTHER" id="PTHR16038:SF4">
    <property type="entry name" value="WD REPEAT-CONTAINING PROTEIN 74"/>
    <property type="match status" value="1"/>
</dbReference>
<protein>
    <submittedName>
        <fullName evidence="2">WD repeat-containing protein 74</fullName>
    </submittedName>
</protein>
<evidence type="ECO:0000313" key="1">
    <source>
        <dbReference type="Proteomes" id="UP000192223"/>
    </source>
</evidence>
<dbReference type="Pfam" id="PF00400">
    <property type="entry name" value="WD40"/>
    <property type="match status" value="1"/>
</dbReference>
<proteinExistence type="predicted"/>
<dbReference type="Gene3D" id="2.130.10.10">
    <property type="entry name" value="YVTN repeat-like/Quinoprotein amine dehydrogenase"/>
    <property type="match status" value="2"/>
</dbReference>
<organism evidence="1 2">
    <name type="scientific">Agrilus planipennis</name>
    <name type="common">Emerald ash borer</name>
    <name type="synonym">Agrilus marcopoli</name>
    <dbReference type="NCBI Taxonomy" id="224129"/>
    <lineage>
        <taxon>Eukaryota</taxon>
        <taxon>Metazoa</taxon>
        <taxon>Ecdysozoa</taxon>
        <taxon>Arthropoda</taxon>
        <taxon>Hexapoda</taxon>
        <taxon>Insecta</taxon>
        <taxon>Pterygota</taxon>
        <taxon>Neoptera</taxon>
        <taxon>Endopterygota</taxon>
        <taxon>Coleoptera</taxon>
        <taxon>Polyphaga</taxon>
        <taxon>Elateriformia</taxon>
        <taxon>Buprestoidea</taxon>
        <taxon>Buprestidae</taxon>
        <taxon>Agrilinae</taxon>
        <taxon>Agrilus</taxon>
    </lineage>
</organism>
<accession>A0A1W4WIC4</accession>
<dbReference type="InterPro" id="IPR037379">
    <property type="entry name" value="WDR74/Nsa1"/>
</dbReference>
<dbReference type="InterPro" id="IPR001680">
    <property type="entry name" value="WD40_rpt"/>
</dbReference>
<dbReference type="SMART" id="SM00320">
    <property type="entry name" value="WD40"/>
    <property type="match status" value="4"/>
</dbReference>
<dbReference type="RefSeq" id="XP_018320207.1">
    <property type="nucleotide sequence ID" value="XM_018464705.2"/>
</dbReference>
<dbReference type="OrthoDB" id="18388at2759"/>
<dbReference type="InterPro" id="IPR036322">
    <property type="entry name" value="WD40_repeat_dom_sf"/>
</dbReference>
<dbReference type="GO" id="GO:0030687">
    <property type="term" value="C:preribosome, large subunit precursor"/>
    <property type="evidence" value="ECO:0007669"/>
    <property type="project" value="TreeGrafter"/>
</dbReference>
<dbReference type="GO" id="GO:0042273">
    <property type="term" value="P:ribosomal large subunit biogenesis"/>
    <property type="evidence" value="ECO:0007669"/>
    <property type="project" value="InterPro"/>
</dbReference>
<dbReference type="STRING" id="224129.A0A1W4WIC4"/>
<dbReference type="GeneID" id="108733528"/>
<dbReference type="KEGG" id="apln:108733528"/>
<name>A0A1W4WIC4_AGRPL</name>
<dbReference type="FunCoup" id="A0A1W4WIC4">
    <property type="interactions" value="1061"/>
</dbReference>